<feature type="domain" description="Pyruvate carboxyltransferase" evidence="4">
    <location>
        <begin position="5"/>
        <end position="272"/>
    </location>
</feature>
<dbReference type="Gene3D" id="3.20.20.70">
    <property type="entry name" value="Aldolase class I"/>
    <property type="match status" value="1"/>
</dbReference>
<evidence type="ECO:0000256" key="2">
    <source>
        <dbReference type="ARBA" id="ARBA00022723"/>
    </source>
</evidence>
<sequence>MPETVDIVEVAPRDGLQNESTVLDVETRIALIHRLMEVGARRIEAVSFVSPRHVPQMAGAEAVMAGVQRRPGVAFAGLVVNERGFDRAVTAGVDEINFVVVATETFSNRNQGTGVAGTLERWAAIAGRAKDAGMRRSVTIGAAMGCPFEGEVAVDTVARLTARIAEIGVDELALADTIGVGDPVGVTAKLSAAAREAPGVPLRCHLHNTRNTGLANAYAAVEAGVRALDASLGGIGGCPFAPAATGNVPTEDLAYMLERMGVHTGIDLSRAVDHVPWLSERLGKPLPGMLSRAGLFPSVAVGPA</sequence>
<dbReference type="InterPro" id="IPR013785">
    <property type="entry name" value="Aldolase_TIM"/>
</dbReference>
<dbReference type="PANTHER" id="PTHR42738:SF7">
    <property type="entry name" value="HYDROXYMETHYLGLUTARYL-COA LYASE"/>
    <property type="match status" value="1"/>
</dbReference>
<dbReference type="EMBL" id="JBHTBJ010000025">
    <property type="protein sequence ID" value="MFC7277774.1"/>
    <property type="molecule type" value="Genomic_DNA"/>
</dbReference>
<organism evidence="5 6">
    <name type="scientific">Paractinoplanes rhizophilus</name>
    <dbReference type="NCBI Taxonomy" id="1416877"/>
    <lineage>
        <taxon>Bacteria</taxon>
        <taxon>Bacillati</taxon>
        <taxon>Actinomycetota</taxon>
        <taxon>Actinomycetes</taxon>
        <taxon>Micromonosporales</taxon>
        <taxon>Micromonosporaceae</taxon>
        <taxon>Paractinoplanes</taxon>
    </lineage>
</organism>
<dbReference type="InterPro" id="IPR043594">
    <property type="entry name" value="HMGL"/>
</dbReference>
<dbReference type="GO" id="GO:0016829">
    <property type="term" value="F:lyase activity"/>
    <property type="evidence" value="ECO:0007669"/>
    <property type="project" value="UniProtKB-KW"/>
</dbReference>
<dbReference type="RefSeq" id="WP_378973800.1">
    <property type="nucleotide sequence ID" value="NZ_JBHTBJ010000025.1"/>
</dbReference>
<protein>
    <submittedName>
        <fullName evidence="5">Hydroxymethylglutaryl-CoA lyase</fullName>
    </submittedName>
</protein>
<reference evidence="6" key="1">
    <citation type="journal article" date="2019" name="Int. J. Syst. Evol. Microbiol.">
        <title>The Global Catalogue of Microorganisms (GCM) 10K type strain sequencing project: providing services to taxonomists for standard genome sequencing and annotation.</title>
        <authorList>
            <consortium name="The Broad Institute Genomics Platform"/>
            <consortium name="The Broad Institute Genome Sequencing Center for Infectious Disease"/>
            <person name="Wu L."/>
            <person name="Ma J."/>
        </authorList>
    </citation>
    <scope>NUCLEOTIDE SEQUENCE [LARGE SCALE GENOMIC DNA]</scope>
    <source>
        <strain evidence="6">XZYJT-10</strain>
    </source>
</reference>
<name>A0ABW2HY51_9ACTN</name>
<dbReference type="Pfam" id="PF00682">
    <property type="entry name" value="HMGL-like"/>
    <property type="match status" value="1"/>
</dbReference>
<evidence type="ECO:0000259" key="4">
    <source>
        <dbReference type="PROSITE" id="PS50991"/>
    </source>
</evidence>
<keyword evidence="3 5" id="KW-0456">Lyase</keyword>
<dbReference type="InterPro" id="IPR000891">
    <property type="entry name" value="PYR_CT"/>
</dbReference>
<gene>
    <name evidence="5" type="ORF">ACFQS1_27620</name>
</gene>
<dbReference type="PANTHER" id="PTHR42738">
    <property type="entry name" value="HYDROXYMETHYLGLUTARYL-COA LYASE"/>
    <property type="match status" value="1"/>
</dbReference>
<proteinExistence type="inferred from homology"/>
<evidence type="ECO:0000313" key="5">
    <source>
        <dbReference type="EMBL" id="MFC7277774.1"/>
    </source>
</evidence>
<comment type="similarity">
    <text evidence="1">Belongs to the HMG-CoA lyase family.</text>
</comment>
<comment type="caution">
    <text evidence="5">The sequence shown here is derived from an EMBL/GenBank/DDBJ whole genome shotgun (WGS) entry which is preliminary data.</text>
</comment>
<accession>A0ABW2HY51</accession>
<keyword evidence="2" id="KW-0479">Metal-binding</keyword>
<dbReference type="CDD" id="cd07938">
    <property type="entry name" value="DRE_TIM_HMGL"/>
    <property type="match status" value="1"/>
</dbReference>
<dbReference type="NCBIfam" id="NF004283">
    <property type="entry name" value="PRK05692.1"/>
    <property type="match status" value="1"/>
</dbReference>
<evidence type="ECO:0000313" key="6">
    <source>
        <dbReference type="Proteomes" id="UP001596548"/>
    </source>
</evidence>
<evidence type="ECO:0000256" key="1">
    <source>
        <dbReference type="ARBA" id="ARBA00009405"/>
    </source>
</evidence>
<dbReference type="PROSITE" id="PS50991">
    <property type="entry name" value="PYR_CT"/>
    <property type="match status" value="1"/>
</dbReference>
<keyword evidence="6" id="KW-1185">Reference proteome</keyword>
<evidence type="ECO:0000256" key="3">
    <source>
        <dbReference type="ARBA" id="ARBA00023239"/>
    </source>
</evidence>
<dbReference type="SUPFAM" id="SSF51569">
    <property type="entry name" value="Aldolase"/>
    <property type="match status" value="1"/>
</dbReference>
<dbReference type="Proteomes" id="UP001596548">
    <property type="component" value="Unassembled WGS sequence"/>
</dbReference>